<dbReference type="InterPro" id="IPR005290">
    <property type="entry name" value="Ribosomal_uS15_bac-type"/>
</dbReference>
<keyword evidence="1 4" id="KW-0689">Ribosomal protein</keyword>
<evidence type="ECO:0000256" key="2">
    <source>
        <dbReference type="ARBA" id="ARBA00023274"/>
    </source>
</evidence>
<dbReference type="AlphaFoldDB" id="A0A0K2JH86"/>
<comment type="similarity">
    <text evidence="4 5">Belongs to the universal ribosomal protein uS15 family.</text>
</comment>
<sequence length="88" mass="10158">MVSKEKKAELVIKFGQNAKDTGSTKVQIAILTEDINNLNEHLKVHRKDIVSRRSLLQKVAQRKHLLAYLTKTDFNEYKAIIEKLGIRK</sequence>
<name>A0A0K2JH86_SPIKU</name>
<dbReference type="InterPro" id="IPR009068">
    <property type="entry name" value="uS15_NS1_RNA-bd_sf"/>
</dbReference>
<dbReference type="PANTHER" id="PTHR23321:SF26">
    <property type="entry name" value="SMALL RIBOSOMAL SUBUNIT PROTEIN US15M"/>
    <property type="match status" value="1"/>
</dbReference>
<dbReference type="PATRIC" id="fig|273035.7.peg.869"/>
<dbReference type="Gene3D" id="1.10.287.10">
    <property type="entry name" value="S15/NS1, RNA-binding"/>
    <property type="match status" value="1"/>
</dbReference>
<keyword evidence="4 6" id="KW-0694">RNA-binding</keyword>
<keyword evidence="2 4" id="KW-0687">Ribonucleoprotein</keyword>
<proteinExistence type="inferred from homology"/>
<evidence type="ECO:0000256" key="5">
    <source>
        <dbReference type="RuleBase" id="RU003919"/>
    </source>
</evidence>
<dbReference type="SUPFAM" id="SSF47060">
    <property type="entry name" value="S15/NS1 RNA-binding domain"/>
    <property type="match status" value="1"/>
</dbReference>
<dbReference type="InterPro" id="IPR000589">
    <property type="entry name" value="Ribosomal_uS15"/>
</dbReference>
<protein>
    <recommendedName>
        <fullName evidence="4">Small ribosomal subunit protein uS15</fullName>
    </recommendedName>
</protein>
<dbReference type="FunFam" id="1.10.287.10:FF:000002">
    <property type="entry name" value="30S ribosomal protein S15"/>
    <property type="match status" value="1"/>
</dbReference>
<dbReference type="GO" id="GO:0019843">
    <property type="term" value="F:rRNA binding"/>
    <property type="evidence" value="ECO:0007669"/>
    <property type="project" value="UniProtKB-UniRule"/>
</dbReference>
<comment type="subunit">
    <text evidence="3 4">Part of the 30S ribosomal subunit. Forms a bridge to the 50S subunit in the 70S ribosome, contacting the 23S rRNA.</text>
</comment>
<dbReference type="HAMAP" id="MF_01343_B">
    <property type="entry name" value="Ribosomal_uS15_B"/>
    <property type="match status" value="1"/>
</dbReference>
<dbReference type="Pfam" id="PF00312">
    <property type="entry name" value="Ribosomal_S15"/>
    <property type="match status" value="1"/>
</dbReference>
<reference evidence="7 8" key="1">
    <citation type="journal article" date="2015" name="Genome Announc.">
        <title>Complete Genome Sequence of Spiroplasma kunkelii Strain CR2-3x, Causal Agent of Corn Stunt Disease in Zea mays L.</title>
        <authorList>
            <person name="Davis R.E."/>
            <person name="Shao J."/>
            <person name="Dally E.L."/>
            <person name="Zhao Y."/>
            <person name="Gasparich G.E."/>
            <person name="Gaynor B.J."/>
            <person name="Athey J.C."/>
            <person name="Harrison N.A."/>
            <person name="Donofrio N."/>
        </authorList>
    </citation>
    <scope>NUCLEOTIDE SEQUENCE [LARGE SCALE GENOMIC DNA]</scope>
    <source>
        <strain evidence="7 8">CR2-3x</strain>
    </source>
</reference>
<dbReference type="Proteomes" id="UP000062963">
    <property type="component" value="Chromosome"/>
</dbReference>
<evidence type="ECO:0000313" key="7">
    <source>
        <dbReference type="EMBL" id="ALA97606.1"/>
    </source>
</evidence>
<dbReference type="STRING" id="273035.SKUN_00715"/>
<dbReference type="PROSITE" id="PS00362">
    <property type="entry name" value="RIBOSOMAL_S15"/>
    <property type="match status" value="1"/>
</dbReference>
<comment type="function">
    <text evidence="4 6">One of the primary rRNA binding proteins, it binds directly to 16S rRNA where it helps nucleate assembly of the platform of the 30S subunit by binding and bridging several RNA helices of the 16S rRNA.</text>
</comment>
<dbReference type="PANTHER" id="PTHR23321">
    <property type="entry name" value="RIBOSOMAL PROTEIN S15, BACTERIAL AND ORGANELLAR"/>
    <property type="match status" value="1"/>
</dbReference>
<evidence type="ECO:0000256" key="1">
    <source>
        <dbReference type="ARBA" id="ARBA00022980"/>
    </source>
</evidence>
<evidence type="ECO:0000313" key="8">
    <source>
        <dbReference type="Proteomes" id="UP000062963"/>
    </source>
</evidence>
<dbReference type="OrthoDB" id="9799262at2"/>
<keyword evidence="4 6" id="KW-0699">rRNA-binding</keyword>
<organism evidence="7 8">
    <name type="scientific">Spiroplasma kunkelii CR2-3x</name>
    <dbReference type="NCBI Taxonomy" id="273035"/>
    <lineage>
        <taxon>Bacteria</taxon>
        <taxon>Bacillati</taxon>
        <taxon>Mycoplasmatota</taxon>
        <taxon>Mollicutes</taxon>
        <taxon>Entomoplasmatales</taxon>
        <taxon>Spiroplasmataceae</taxon>
        <taxon>Spiroplasma</taxon>
    </lineage>
</organism>
<evidence type="ECO:0000256" key="6">
    <source>
        <dbReference type="RuleBase" id="RU004524"/>
    </source>
</evidence>
<dbReference type="GO" id="GO:0006412">
    <property type="term" value="P:translation"/>
    <property type="evidence" value="ECO:0007669"/>
    <property type="project" value="UniProtKB-UniRule"/>
</dbReference>
<keyword evidence="8" id="KW-1185">Reference proteome</keyword>
<dbReference type="CDD" id="cd00353">
    <property type="entry name" value="Ribosomal_S15p_S13e"/>
    <property type="match status" value="1"/>
</dbReference>
<comment type="function">
    <text evidence="4">Forms an intersubunit bridge (bridge B4) with the 23S rRNA of the 50S subunit in the ribosome.</text>
</comment>
<dbReference type="NCBIfam" id="TIGR00952">
    <property type="entry name" value="S15_bact"/>
    <property type="match status" value="1"/>
</dbReference>
<gene>
    <name evidence="4 7" type="primary">rpsO</name>
    <name evidence="7" type="ORF">SKUN_00715</name>
</gene>
<dbReference type="GO" id="GO:0003735">
    <property type="term" value="F:structural constituent of ribosome"/>
    <property type="evidence" value="ECO:0007669"/>
    <property type="project" value="InterPro"/>
</dbReference>
<dbReference type="KEGG" id="skn:SKUN_00715"/>
<dbReference type="RefSeq" id="WP_053390846.1">
    <property type="nucleotide sequence ID" value="NZ_CP010899.1"/>
</dbReference>
<dbReference type="Gene3D" id="6.10.250.3130">
    <property type="match status" value="1"/>
</dbReference>
<dbReference type="EMBL" id="CP010899">
    <property type="protein sequence ID" value="ALA97606.1"/>
    <property type="molecule type" value="Genomic_DNA"/>
</dbReference>
<evidence type="ECO:0000256" key="4">
    <source>
        <dbReference type="HAMAP-Rule" id="MF_01343"/>
    </source>
</evidence>
<dbReference type="GO" id="GO:0022627">
    <property type="term" value="C:cytosolic small ribosomal subunit"/>
    <property type="evidence" value="ECO:0007669"/>
    <property type="project" value="TreeGrafter"/>
</dbReference>
<dbReference type="SMART" id="SM01387">
    <property type="entry name" value="Ribosomal_S15"/>
    <property type="match status" value="1"/>
</dbReference>
<evidence type="ECO:0000256" key="3">
    <source>
        <dbReference type="ARBA" id="ARBA00064542"/>
    </source>
</evidence>
<accession>A0A0K2JH86</accession>